<name>A0A1M6ZIB3_9BACT</name>
<dbReference type="EMBL" id="FRAW01000062">
    <property type="protein sequence ID" value="SHL30261.1"/>
    <property type="molecule type" value="Genomic_DNA"/>
</dbReference>
<sequence>MTAIKTEEERARLDELYALVEAEMDHSAGSGEMPEKAEAGKGQEPFDNTRSDEGVRRFKNRFPDNPPKDVAVNVRSFIHNGLLVGRREKYLAAHYLKLYEDVFRGVMGEKREIREELNRLSNFAMAVIQRLENCERTAREQDNHHYYKIFADSVRKLADKLQGVADVEN</sequence>
<organism evidence="2 3">
    <name type="scientific">Fibrobacter intestinalis</name>
    <dbReference type="NCBI Taxonomy" id="28122"/>
    <lineage>
        <taxon>Bacteria</taxon>
        <taxon>Pseudomonadati</taxon>
        <taxon>Fibrobacterota</taxon>
        <taxon>Fibrobacteria</taxon>
        <taxon>Fibrobacterales</taxon>
        <taxon>Fibrobacteraceae</taxon>
        <taxon>Fibrobacter</taxon>
    </lineage>
</organism>
<dbReference type="AlphaFoldDB" id="A0A1M6ZIB3"/>
<reference evidence="3" key="1">
    <citation type="submission" date="2016-11" db="EMBL/GenBank/DDBJ databases">
        <authorList>
            <person name="Varghese N."/>
            <person name="Submissions S."/>
        </authorList>
    </citation>
    <scope>NUCLEOTIDE SEQUENCE [LARGE SCALE GENOMIC DNA]</scope>
    <source>
        <strain evidence="3">UWOS</strain>
    </source>
</reference>
<protein>
    <submittedName>
        <fullName evidence="2">Uncharacterized protein</fullName>
    </submittedName>
</protein>
<evidence type="ECO:0000313" key="2">
    <source>
        <dbReference type="EMBL" id="SHL30261.1"/>
    </source>
</evidence>
<accession>A0A1M6ZIB3</accession>
<dbReference type="Proteomes" id="UP000184275">
    <property type="component" value="Unassembled WGS sequence"/>
</dbReference>
<proteinExistence type="predicted"/>
<dbReference type="RefSeq" id="WP_073306379.1">
    <property type="nucleotide sequence ID" value="NZ_FRAW01000062.1"/>
</dbReference>
<keyword evidence="3" id="KW-1185">Reference proteome</keyword>
<evidence type="ECO:0000313" key="3">
    <source>
        <dbReference type="Proteomes" id="UP000184275"/>
    </source>
</evidence>
<gene>
    <name evidence="2" type="ORF">SAMN05720469_16213</name>
</gene>
<feature type="region of interest" description="Disordered" evidence="1">
    <location>
        <begin position="24"/>
        <end position="51"/>
    </location>
</feature>
<evidence type="ECO:0000256" key="1">
    <source>
        <dbReference type="SAM" id="MobiDB-lite"/>
    </source>
</evidence>